<keyword evidence="3" id="KW-0804">Transcription</keyword>
<evidence type="ECO:0000256" key="2">
    <source>
        <dbReference type="ARBA" id="ARBA00023125"/>
    </source>
</evidence>
<dbReference type="InterPro" id="IPR011991">
    <property type="entry name" value="ArsR-like_HTH"/>
</dbReference>
<dbReference type="PANTHER" id="PTHR12835:SF5">
    <property type="entry name" value="BIOTIN--PROTEIN LIGASE"/>
    <property type="match status" value="1"/>
</dbReference>
<comment type="catalytic activity">
    <reaction evidence="3">
        <text>biotin + L-lysyl-[protein] + ATP = N(6)-biotinyl-L-lysyl-[protein] + AMP + diphosphate + H(+)</text>
        <dbReference type="Rhea" id="RHEA:11756"/>
        <dbReference type="Rhea" id="RHEA-COMP:9752"/>
        <dbReference type="Rhea" id="RHEA-COMP:10505"/>
        <dbReference type="ChEBI" id="CHEBI:15378"/>
        <dbReference type="ChEBI" id="CHEBI:29969"/>
        <dbReference type="ChEBI" id="CHEBI:30616"/>
        <dbReference type="ChEBI" id="CHEBI:33019"/>
        <dbReference type="ChEBI" id="CHEBI:57586"/>
        <dbReference type="ChEBI" id="CHEBI:83144"/>
        <dbReference type="ChEBI" id="CHEBI:456215"/>
        <dbReference type="EC" id="6.3.4.15"/>
    </reaction>
</comment>
<comment type="function">
    <text evidence="3">Acts both as a biotin--[acetyl-CoA-carboxylase] ligase and a repressor.</text>
</comment>
<keyword evidence="3" id="KW-0067">ATP-binding</keyword>
<comment type="caution">
    <text evidence="5">The sequence shown here is derived from an EMBL/GenBank/DDBJ whole genome shotgun (WGS) entry which is preliminary data.</text>
</comment>
<proteinExistence type="inferred from homology"/>
<evidence type="ECO:0000313" key="5">
    <source>
        <dbReference type="EMBL" id="PBB05445.1"/>
    </source>
</evidence>
<dbReference type="GO" id="GO:0016874">
    <property type="term" value="F:ligase activity"/>
    <property type="evidence" value="ECO:0007669"/>
    <property type="project" value="UniProtKB-KW"/>
</dbReference>
<evidence type="ECO:0000259" key="4">
    <source>
        <dbReference type="PROSITE" id="PS51733"/>
    </source>
</evidence>
<accession>A0ABX4HR89</accession>
<dbReference type="Gene3D" id="3.30.930.10">
    <property type="entry name" value="Bira Bifunctional Protein, Domain 2"/>
    <property type="match status" value="1"/>
</dbReference>
<dbReference type="InterPro" id="IPR030855">
    <property type="entry name" value="Bifunct_BirA"/>
</dbReference>
<dbReference type="SUPFAM" id="SSF46785">
    <property type="entry name" value="Winged helix' DNA-binding domain"/>
    <property type="match status" value="1"/>
</dbReference>
<keyword evidence="6" id="KW-1185">Reference proteome</keyword>
<dbReference type="Pfam" id="PF08279">
    <property type="entry name" value="HTH_11"/>
    <property type="match status" value="1"/>
</dbReference>
<dbReference type="InterPro" id="IPR036388">
    <property type="entry name" value="WH-like_DNA-bd_sf"/>
</dbReference>
<sequence length="330" mass="37267">MDNRTGSTKTRLISLLKESGGYLSGQKLAEKLNVSRTAIWKNIKELEKEGFTFEAVKKKGYRLKDEADDMPPSFVQSALTTEEIGHPLFHFKEVTSTQEKIHTLAKEGKPHGTVVLADEQTAGKGRRKRVWDSPKGSGVWMSLLLRPSFSPQRAPQVTIVAASALVKALRNFGISATIKWPNDVMIGDRKVSGILTEMRAEQDFVEYIVLGLGVNINQREEDLPENLREKATSIQRETGNKTSIGEVAVAVLHEFEQEYERFIEEGFTCFENDFSTIGYKVGEWVQVSTWKEPWLARIDKIEADGALSVTDESGKRERLYSAEILWNKHY</sequence>
<dbReference type="CDD" id="cd16442">
    <property type="entry name" value="BPL"/>
    <property type="match status" value="1"/>
</dbReference>
<reference evidence="5 6" key="1">
    <citation type="submission" date="2017-08" db="EMBL/GenBank/DDBJ databases">
        <title>Salimicrobium alkalisoli sp. nov., isolated from saline alkaline soil.</title>
        <authorList>
            <person name="Zhang G."/>
            <person name="Xiong Q."/>
        </authorList>
    </citation>
    <scope>NUCLEOTIDE SEQUENCE [LARGE SCALE GENOMIC DNA]</scope>
    <source>
        <strain evidence="5 6">WN024</strain>
    </source>
</reference>
<dbReference type="Pfam" id="PF03099">
    <property type="entry name" value="BPL_LplA_LipB"/>
    <property type="match status" value="1"/>
</dbReference>
<organism evidence="5 6">
    <name type="scientific">Salimicrobium humidisoli</name>
    <dbReference type="NCBI Taxonomy" id="2029857"/>
    <lineage>
        <taxon>Bacteria</taxon>
        <taxon>Bacillati</taxon>
        <taxon>Bacillota</taxon>
        <taxon>Bacilli</taxon>
        <taxon>Bacillales</taxon>
        <taxon>Bacillaceae</taxon>
        <taxon>Salimicrobium</taxon>
    </lineage>
</organism>
<dbReference type="PANTHER" id="PTHR12835">
    <property type="entry name" value="BIOTIN PROTEIN LIGASE"/>
    <property type="match status" value="1"/>
</dbReference>
<dbReference type="Proteomes" id="UP000217561">
    <property type="component" value="Unassembled WGS sequence"/>
</dbReference>
<keyword evidence="2 3" id="KW-0238">DNA-binding</keyword>
<comment type="similarity">
    <text evidence="3">Belongs to the biotin--protein ligase family.</text>
</comment>
<dbReference type="InterPro" id="IPR045864">
    <property type="entry name" value="aa-tRNA-synth_II/BPL/LPL"/>
</dbReference>
<keyword evidence="3" id="KW-0092">Biotin</keyword>
<feature type="binding site" evidence="3">
    <location>
        <position position="190"/>
    </location>
    <ligand>
        <name>biotin</name>
        <dbReference type="ChEBI" id="CHEBI:57586"/>
    </ligand>
</feature>
<feature type="domain" description="BPL/LPL catalytic" evidence="4">
    <location>
        <begin position="83"/>
        <end position="263"/>
    </location>
</feature>
<dbReference type="CDD" id="cd00090">
    <property type="entry name" value="HTH_ARSR"/>
    <property type="match status" value="1"/>
</dbReference>
<dbReference type="SUPFAM" id="SSF55681">
    <property type="entry name" value="Class II aaRS and biotin synthetases"/>
    <property type="match status" value="1"/>
</dbReference>
<dbReference type="HAMAP" id="MF_00978">
    <property type="entry name" value="Bifunct_BirA"/>
    <property type="match status" value="1"/>
</dbReference>
<name>A0ABX4HR89_9BACI</name>
<comment type="caution">
    <text evidence="3">Lacks conserved residue(s) required for the propagation of feature annotation.</text>
</comment>
<dbReference type="InterPro" id="IPR036390">
    <property type="entry name" value="WH_DNA-bd_sf"/>
</dbReference>
<dbReference type="RefSeq" id="WP_095822249.1">
    <property type="nucleotide sequence ID" value="NZ_NSGH01000012.1"/>
</dbReference>
<keyword evidence="3" id="KW-0678">Repressor</keyword>
<evidence type="ECO:0000313" key="6">
    <source>
        <dbReference type="Proteomes" id="UP000217561"/>
    </source>
</evidence>
<dbReference type="NCBIfam" id="TIGR00121">
    <property type="entry name" value="birA_ligase"/>
    <property type="match status" value="1"/>
</dbReference>
<dbReference type="InterPro" id="IPR013196">
    <property type="entry name" value="HTH_11"/>
</dbReference>
<keyword evidence="3" id="KW-0805">Transcription regulation</keyword>
<dbReference type="InterPro" id="IPR004143">
    <property type="entry name" value="BPL_LPL_catalytic"/>
</dbReference>
<keyword evidence="1 3" id="KW-0436">Ligase</keyword>
<evidence type="ECO:0000256" key="3">
    <source>
        <dbReference type="HAMAP-Rule" id="MF_00978"/>
    </source>
</evidence>
<dbReference type="InterPro" id="IPR004408">
    <property type="entry name" value="Biotin_CoA_COase_ligase"/>
</dbReference>
<dbReference type="EMBL" id="NSGH01000012">
    <property type="protein sequence ID" value="PBB05445.1"/>
    <property type="molecule type" value="Genomic_DNA"/>
</dbReference>
<gene>
    <name evidence="3" type="primary">birA</name>
    <name evidence="5" type="ORF">CKW00_08615</name>
</gene>
<feature type="binding site" evidence="3">
    <location>
        <position position="120"/>
    </location>
    <ligand>
        <name>biotin</name>
        <dbReference type="ChEBI" id="CHEBI:57586"/>
    </ligand>
</feature>
<dbReference type="EC" id="6.3.4.15" evidence="3"/>
<dbReference type="PROSITE" id="PS51733">
    <property type="entry name" value="BPL_LPL_CATALYTIC"/>
    <property type="match status" value="1"/>
</dbReference>
<feature type="DNA-binding region" description="H-T-H motif" evidence="3">
    <location>
        <begin position="25"/>
        <end position="44"/>
    </location>
</feature>
<evidence type="ECO:0000256" key="1">
    <source>
        <dbReference type="ARBA" id="ARBA00022598"/>
    </source>
</evidence>
<dbReference type="Gene3D" id="1.10.10.10">
    <property type="entry name" value="Winged helix-like DNA-binding domain superfamily/Winged helix DNA-binding domain"/>
    <property type="match status" value="1"/>
</dbReference>
<keyword evidence="3" id="KW-0547">Nucleotide-binding</keyword>
<protein>
    <recommendedName>
        <fullName evidence="3">Bifunctional ligase/repressor BirA</fullName>
    </recommendedName>
    <alternativeName>
        <fullName evidence="3">Biotin--[acetyl-CoA-carboxylase] ligase</fullName>
        <ecNumber evidence="3">6.3.4.15</ecNumber>
    </alternativeName>
    <alternativeName>
        <fullName evidence="3">Biotin--protein ligase</fullName>
    </alternativeName>
    <alternativeName>
        <fullName evidence="3">Biotin-[acetyl-CoA carboxylase] synthetase</fullName>
    </alternativeName>
</protein>